<feature type="signal peptide" evidence="7">
    <location>
        <begin position="1"/>
        <end position="19"/>
    </location>
</feature>
<feature type="transmembrane region" description="Helical" evidence="6">
    <location>
        <begin position="1366"/>
        <end position="1386"/>
    </location>
</feature>
<gene>
    <name evidence="8" type="ORF">Purlil1_6552</name>
</gene>
<feature type="chain" id="PRO_5045593491" evidence="7">
    <location>
        <begin position="20"/>
        <end position="1421"/>
    </location>
</feature>
<dbReference type="SUPFAM" id="SSF103473">
    <property type="entry name" value="MFS general substrate transporter"/>
    <property type="match status" value="1"/>
</dbReference>
<evidence type="ECO:0000256" key="3">
    <source>
        <dbReference type="ARBA" id="ARBA00022989"/>
    </source>
</evidence>
<evidence type="ECO:0000313" key="9">
    <source>
        <dbReference type="Proteomes" id="UP001287286"/>
    </source>
</evidence>
<feature type="transmembrane region" description="Helical" evidence="6">
    <location>
        <begin position="1236"/>
        <end position="1257"/>
    </location>
</feature>
<protein>
    <submittedName>
        <fullName evidence="8">Uncharacterized protein</fullName>
    </submittedName>
</protein>
<evidence type="ECO:0000313" key="8">
    <source>
        <dbReference type="EMBL" id="KAK4089119.1"/>
    </source>
</evidence>
<feature type="region of interest" description="Disordered" evidence="5">
    <location>
        <begin position="801"/>
        <end position="841"/>
    </location>
</feature>
<dbReference type="InterPro" id="IPR011701">
    <property type="entry name" value="MFS"/>
</dbReference>
<keyword evidence="9" id="KW-1185">Reference proteome</keyword>
<feature type="transmembrane region" description="Helical" evidence="6">
    <location>
        <begin position="1054"/>
        <end position="1070"/>
    </location>
</feature>
<feature type="region of interest" description="Disordered" evidence="5">
    <location>
        <begin position="306"/>
        <end position="453"/>
    </location>
</feature>
<organism evidence="8 9">
    <name type="scientific">Purpureocillium lilacinum</name>
    <name type="common">Paecilomyces lilacinus</name>
    <dbReference type="NCBI Taxonomy" id="33203"/>
    <lineage>
        <taxon>Eukaryota</taxon>
        <taxon>Fungi</taxon>
        <taxon>Dikarya</taxon>
        <taxon>Ascomycota</taxon>
        <taxon>Pezizomycotina</taxon>
        <taxon>Sordariomycetes</taxon>
        <taxon>Hypocreomycetidae</taxon>
        <taxon>Hypocreales</taxon>
        <taxon>Ophiocordycipitaceae</taxon>
        <taxon>Purpureocillium</taxon>
    </lineage>
</organism>
<evidence type="ECO:0000256" key="5">
    <source>
        <dbReference type="SAM" id="MobiDB-lite"/>
    </source>
</evidence>
<dbReference type="PANTHER" id="PTHR10924">
    <property type="entry name" value="MAJOR FACILITATOR SUPERFAMILY PROTEIN-RELATED"/>
    <property type="match status" value="1"/>
</dbReference>
<feature type="transmembrane region" description="Helical" evidence="6">
    <location>
        <begin position="1026"/>
        <end position="1047"/>
    </location>
</feature>
<feature type="transmembrane region" description="Helical" evidence="6">
    <location>
        <begin position="1263"/>
        <end position="1283"/>
    </location>
</feature>
<keyword evidence="4 6" id="KW-0472">Membrane</keyword>
<dbReference type="Gene3D" id="1.20.1250.20">
    <property type="entry name" value="MFS general substrate transporter like domains"/>
    <property type="match status" value="1"/>
</dbReference>
<keyword evidence="7" id="KW-0732">Signal</keyword>
<keyword evidence="3 6" id="KW-1133">Transmembrane helix</keyword>
<evidence type="ECO:0000256" key="1">
    <source>
        <dbReference type="ARBA" id="ARBA00004141"/>
    </source>
</evidence>
<evidence type="ECO:0000256" key="7">
    <source>
        <dbReference type="SAM" id="SignalP"/>
    </source>
</evidence>
<dbReference type="PANTHER" id="PTHR10924:SF6">
    <property type="entry name" value="SOLUTE CARRIER FAMILY 49 MEMBER A3"/>
    <property type="match status" value="1"/>
</dbReference>
<dbReference type="Pfam" id="PF07690">
    <property type="entry name" value="MFS_1"/>
    <property type="match status" value="1"/>
</dbReference>
<feature type="compositionally biased region" description="Polar residues" evidence="5">
    <location>
        <begin position="132"/>
        <end position="147"/>
    </location>
</feature>
<feature type="transmembrane region" description="Helical" evidence="6">
    <location>
        <begin position="1201"/>
        <end position="1224"/>
    </location>
</feature>
<evidence type="ECO:0000256" key="2">
    <source>
        <dbReference type="ARBA" id="ARBA00022692"/>
    </source>
</evidence>
<feature type="transmembrane region" description="Helical" evidence="6">
    <location>
        <begin position="1295"/>
        <end position="1317"/>
    </location>
</feature>
<feature type="transmembrane region" description="Helical" evidence="6">
    <location>
        <begin position="1082"/>
        <end position="1102"/>
    </location>
</feature>
<dbReference type="Proteomes" id="UP001287286">
    <property type="component" value="Unassembled WGS sequence"/>
</dbReference>
<accession>A0ABR0BYL9</accession>
<evidence type="ECO:0000256" key="4">
    <source>
        <dbReference type="ARBA" id="ARBA00023136"/>
    </source>
</evidence>
<name>A0ABR0BYL9_PURLI</name>
<comment type="caution">
    <text evidence="8">The sequence shown here is derived from an EMBL/GenBank/DDBJ whole genome shotgun (WGS) entry which is preliminary data.</text>
</comment>
<dbReference type="EMBL" id="JAWRVI010000021">
    <property type="protein sequence ID" value="KAK4089119.1"/>
    <property type="molecule type" value="Genomic_DNA"/>
</dbReference>
<evidence type="ECO:0000256" key="6">
    <source>
        <dbReference type="SAM" id="Phobius"/>
    </source>
</evidence>
<dbReference type="InterPro" id="IPR049680">
    <property type="entry name" value="FLVCR1-2_SLC49-like"/>
</dbReference>
<keyword evidence="2 6" id="KW-0812">Transmembrane</keyword>
<feature type="transmembrane region" description="Helical" evidence="6">
    <location>
        <begin position="1151"/>
        <end position="1172"/>
    </location>
</feature>
<comment type="subcellular location">
    <subcellularLocation>
        <location evidence="1">Membrane</location>
        <topology evidence="1">Multi-pass membrane protein</topology>
    </subcellularLocation>
</comment>
<sequence>MKYQLALAVAPLLWHATVAEIVLIGTCKAQHNTCFMPIGENERWIVPDAHEFKAVCGLGDNLRLQRQSHHCSATPPEHLADRFTVPEGWRPVLPQGQDGDPRRLPRAQEVTGRRWRCALQLSVRRSPLPRGENTSVPDASPLSQLVQPASPGGWRARQLRRGCDGASAGWRRRRADHAPDGGEDGQEVRRRRSPLTERLLHDAETWTPMCDARAPLVPGQTTDTHHSRVCSMPAGKKKTYNSRCSLAVTDPATNLPLTSLTMGERTRPRAACVVLRRLTMRRDHGRRRTAPTWRVARRQRRVETAAIRPRRAARRRAELRSAQSTLATSTSRRRKPVRPRQGVARASGEVDDCGQPCDERRGARGRRVGSSDEPVGREEVKKKNLRPRCRPGRNTPRDESPGGGLVGWADGSSDRLRPGGLRVVGDGAAEPKGGAAGASLRPRMGNGGRDGTIQHSSVLQRAERRGSRMAVGLGWGWPTNGYMRGPSWHVVCAATMHRRWAAPTPPCRADRFGSASVDEGGLGTGTSSKSVVAAEASAGGGAGPSIARRKSPALMAWIPSMDPIQPTDGWTAQWRDGWMVAVGGALPRPRGVPKAPVQPSSRPYERRPARARVRARPETLEPRIVGALASVSLLVVHLKALVDGEGRWGGRSTRDQTINPLRIRPPIACGRQPASASDCIGGRPFQAANALCLFPAGIAIISHDTRSHPVVCRALCLLAAHCAHSAAHSPQPHARHDDALVNPGPSASHEQRPQDTTARMKKHSIQRPPACKPHPQLTPNGSLPPAGGRLVQLVRRQLAETKPRAASCRSPRLHSALQQHAARPPGPSPRTEPRDERLNFSAPCPKLDLLSPPTPGASRDATHLTLSARPVGGLQVQQSLQTFLSFSASPSQDLLRRPVLPLAMALGSFIKSASADGSGSGNRASTDAMGSGGRFWGGSGKKKLGSNDFTMRERTVGEEREGSVTNGTSTEYRTYKRRWFGLVQLTLMNIVVSWDTDERMESMQWLTFAPVADNAATYYNVSKSTINWISTAFFLAFVAIFPLTIAVLHRGPKLAFMVAAVLILVGNWVRYAGSTSTSGGHIAHVMAGEILIGFAQPFILAAPTRYSDLWFTNRGRVAATAVTSLANPLGGALGQLINPLWVKGPEDISKMVLYVSIISTVCSVPAFFVPAAPPTPVGPSAETPKLRLRESVGVVTRSPELWLVLVPFFIFVGFFNSISSLLNQMMVPYGFTDDEAGIGGAVLILVGLVAAAISSPILDRTKAFLLALKLFIPVIGLCYLVFIWMPETRSIAGPYVVLAALGASSFALVPVALEFLIELSHPLSPEVTSTTAWAGGQLFGAIFVIVSDALTDGDDADPPRNMKRALIFQAVIALVVCPLPLALGLFGRRDKVVLRRVRSDEQGREGHVVSAATAATTQEQA</sequence>
<dbReference type="InterPro" id="IPR036259">
    <property type="entry name" value="MFS_trans_sf"/>
</dbReference>
<feature type="region of interest" description="Disordered" evidence="5">
    <location>
        <begin position="126"/>
        <end position="196"/>
    </location>
</feature>
<proteinExistence type="predicted"/>
<feature type="region of interest" description="Disordered" evidence="5">
    <location>
        <begin position="728"/>
        <end position="787"/>
    </location>
</feature>
<reference evidence="8 9" key="1">
    <citation type="journal article" date="2024" name="Microbiol. Resour. Announc.">
        <title>Genome annotations for the ascomycete fungi Trichoderma harzianum, Trichoderma aggressivum, and Purpureocillium lilacinum.</title>
        <authorList>
            <person name="Beijen E.P.W."/>
            <person name="Ohm R.A."/>
        </authorList>
    </citation>
    <scope>NUCLEOTIDE SEQUENCE [LARGE SCALE GENOMIC DNA]</scope>
    <source>
        <strain evidence="8 9">CBS 150709</strain>
    </source>
</reference>
<feature type="region of interest" description="Disordered" evidence="5">
    <location>
        <begin position="589"/>
        <end position="615"/>
    </location>
</feature>